<sequence>MTQGSETLHRHKISSSCEADEESTAAAAPHLLFDLLPLLVSKLHEIANRMVSSSYRNEYCDAFSSLRREFLEESILRVGFQKLGVEDV</sequence>
<dbReference type="Proteomes" id="UP000017836">
    <property type="component" value="Unassembled WGS sequence"/>
</dbReference>
<dbReference type="Gene3D" id="1.20.1280.170">
    <property type="entry name" value="Exocyst complex component Exo70"/>
    <property type="match status" value="1"/>
</dbReference>
<feature type="region of interest" description="Disordered" evidence="1">
    <location>
        <begin position="1"/>
        <end position="21"/>
    </location>
</feature>
<keyword evidence="3" id="KW-1185">Reference proteome</keyword>
<proteinExistence type="predicted"/>
<dbReference type="AlphaFoldDB" id="U5CZV4"/>
<evidence type="ECO:0000256" key="1">
    <source>
        <dbReference type="SAM" id="MobiDB-lite"/>
    </source>
</evidence>
<dbReference type="SUPFAM" id="SSF74788">
    <property type="entry name" value="Cullin repeat-like"/>
    <property type="match status" value="1"/>
</dbReference>
<dbReference type="HOGENOM" id="CLU_2472099_0_0_1"/>
<evidence type="ECO:0000313" key="3">
    <source>
        <dbReference type="Proteomes" id="UP000017836"/>
    </source>
</evidence>
<dbReference type="EMBL" id="KI392078">
    <property type="protein sequence ID" value="ERN18896.1"/>
    <property type="molecule type" value="Genomic_DNA"/>
</dbReference>
<name>U5CZV4_AMBTC</name>
<organism evidence="2 3">
    <name type="scientific">Amborella trichopoda</name>
    <dbReference type="NCBI Taxonomy" id="13333"/>
    <lineage>
        <taxon>Eukaryota</taxon>
        <taxon>Viridiplantae</taxon>
        <taxon>Streptophyta</taxon>
        <taxon>Embryophyta</taxon>
        <taxon>Tracheophyta</taxon>
        <taxon>Spermatophyta</taxon>
        <taxon>Magnoliopsida</taxon>
        <taxon>Amborellales</taxon>
        <taxon>Amborellaceae</taxon>
        <taxon>Amborella</taxon>
    </lineage>
</organism>
<protein>
    <submittedName>
        <fullName evidence="2">Uncharacterized protein</fullName>
    </submittedName>
</protein>
<dbReference type="STRING" id="13333.U5CZV4"/>
<accession>U5CZV4</accession>
<evidence type="ECO:0000313" key="2">
    <source>
        <dbReference type="EMBL" id="ERN18896.1"/>
    </source>
</evidence>
<gene>
    <name evidence="2" type="ORF">AMTR_s00067p00160600</name>
</gene>
<dbReference type="Gramene" id="ERN18896">
    <property type="protein sequence ID" value="ERN18896"/>
    <property type="gene ID" value="AMTR_s00067p00160600"/>
</dbReference>
<dbReference type="InterPro" id="IPR016159">
    <property type="entry name" value="Cullin_repeat-like_dom_sf"/>
</dbReference>
<reference evidence="3" key="1">
    <citation type="journal article" date="2013" name="Science">
        <title>The Amborella genome and the evolution of flowering plants.</title>
        <authorList>
            <consortium name="Amborella Genome Project"/>
        </authorList>
    </citation>
    <scope>NUCLEOTIDE SEQUENCE [LARGE SCALE GENOMIC DNA]</scope>
</reference>